<evidence type="ECO:0000313" key="2">
    <source>
        <dbReference type="EMBL" id="SBT18636.1"/>
    </source>
</evidence>
<gene>
    <name evidence="2" type="ORF">MGA5115_02783</name>
    <name evidence="3" type="ORF">MGA5116_02187</name>
</gene>
<dbReference type="GO" id="GO:0045732">
    <property type="term" value="P:positive regulation of protein catabolic process"/>
    <property type="evidence" value="ECO:0007669"/>
    <property type="project" value="TreeGrafter"/>
</dbReference>
<evidence type="ECO:0000313" key="3">
    <source>
        <dbReference type="EMBL" id="SBT21591.1"/>
    </source>
</evidence>
<dbReference type="RefSeq" id="WP_067037573.1">
    <property type="nucleotide sequence ID" value="NZ_CP187511.1"/>
</dbReference>
<protein>
    <recommendedName>
        <fullName evidence="6">Stringent starvation protein B</fullName>
    </recommendedName>
</protein>
<dbReference type="InterPro" id="IPR036760">
    <property type="entry name" value="SspB-like_sf"/>
</dbReference>
<dbReference type="NCBIfam" id="NF008769">
    <property type="entry name" value="PRK11798.2-5"/>
    <property type="match status" value="1"/>
</dbReference>
<dbReference type="EMBL" id="FLRA01000023">
    <property type="protein sequence ID" value="SBT18636.1"/>
    <property type="molecule type" value="Genomic_DNA"/>
</dbReference>
<dbReference type="AlphaFoldDB" id="A0A1C3JU72"/>
<organism evidence="2 5">
    <name type="scientific">Marinomonas gallaica</name>
    <dbReference type="NCBI Taxonomy" id="1806667"/>
    <lineage>
        <taxon>Bacteria</taxon>
        <taxon>Pseudomonadati</taxon>
        <taxon>Pseudomonadota</taxon>
        <taxon>Gammaproteobacteria</taxon>
        <taxon>Oceanospirillales</taxon>
        <taxon>Oceanospirillaceae</taxon>
        <taxon>Marinomonas</taxon>
    </lineage>
</organism>
<dbReference type="PIRSF" id="PIRSF005276">
    <property type="entry name" value="SspB"/>
    <property type="match status" value="1"/>
</dbReference>
<dbReference type="EMBL" id="FLRB01000013">
    <property type="protein sequence ID" value="SBT21591.1"/>
    <property type="molecule type" value="Genomic_DNA"/>
</dbReference>
<sequence>MIPKRSYLLNATYEWIADNEMTPYLLVNAEYEGAVVPLEFVKDGQIVLNISMSAVRHLHIDKAGVSFEARFSGKPMQVFVPMAAAEAIYAKENGDGLAFPPEEFGDETPEPEPTPPEPPKKGFTLKVVK</sequence>
<reference evidence="3 4" key="2">
    <citation type="submission" date="2016-06" db="EMBL/GenBank/DDBJ databases">
        <authorList>
            <person name="Rodrigo-Torres L."/>
            <person name="Arahal D.R."/>
        </authorList>
    </citation>
    <scope>NUCLEOTIDE SEQUENCE [LARGE SCALE GENOMIC DNA]</scope>
    <source>
        <strain evidence="3 4">CECT 5116</strain>
    </source>
</reference>
<dbReference type="SUPFAM" id="SSF101738">
    <property type="entry name" value="SspB-like"/>
    <property type="match status" value="1"/>
</dbReference>
<evidence type="ECO:0008006" key="6">
    <source>
        <dbReference type="Google" id="ProtNLM"/>
    </source>
</evidence>
<dbReference type="PANTHER" id="PTHR37486">
    <property type="entry name" value="STRINGENT STARVATION PROTEIN B"/>
    <property type="match status" value="1"/>
</dbReference>
<dbReference type="PANTHER" id="PTHR37486:SF1">
    <property type="entry name" value="STRINGENT STARVATION PROTEIN B"/>
    <property type="match status" value="1"/>
</dbReference>
<dbReference type="GO" id="GO:0005829">
    <property type="term" value="C:cytosol"/>
    <property type="evidence" value="ECO:0007669"/>
    <property type="project" value="TreeGrafter"/>
</dbReference>
<dbReference type="OrthoDB" id="9797358at2"/>
<dbReference type="Gene3D" id="2.30.30.220">
    <property type="entry name" value="SspB-like"/>
    <property type="match status" value="1"/>
</dbReference>
<feature type="region of interest" description="Disordered" evidence="1">
    <location>
        <begin position="95"/>
        <end position="129"/>
    </location>
</feature>
<evidence type="ECO:0000256" key="1">
    <source>
        <dbReference type="SAM" id="MobiDB-lite"/>
    </source>
</evidence>
<reference evidence="2 5" key="1">
    <citation type="submission" date="2016-06" db="EMBL/GenBank/DDBJ databases">
        <authorList>
            <person name="Kjaerup R.B."/>
            <person name="Dalgaard T.S."/>
            <person name="Juul-Madsen H.R."/>
        </authorList>
    </citation>
    <scope>NUCLEOTIDE SEQUENCE [LARGE SCALE GENOMIC DNA]</scope>
    <source>
        <strain evidence="2 5">CECT 5115</strain>
    </source>
</reference>
<keyword evidence="4" id="KW-1185">Reference proteome</keyword>
<accession>A0A1C3JU72</accession>
<evidence type="ECO:0000313" key="5">
    <source>
        <dbReference type="Proteomes" id="UP000092871"/>
    </source>
</evidence>
<dbReference type="GO" id="GO:0005840">
    <property type="term" value="C:ribosome"/>
    <property type="evidence" value="ECO:0007669"/>
    <property type="project" value="TreeGrafter"/>
</dbReference>
<name>A0A1C3JU72_9GAMM</name>
<evidence type="ECO:0000313" key="4">
    <source>
        <dbReference type="Proteomes" id="UP000092840"/>
    </source>
</evidence>
<dbReference type="InterPro" id="IPR007481">
    <property type="entry name" value="SspB"/>
</dbReference>
<proteinExistence type="predicted"/>
<dbReference type="Proteomes" id="UP000092840">
    <property type="component" value="Unassembled WGS sequence"/>
</dbReference>
<dbReference type="Proteomes" id="UP000092871">
    <property type="component" value="Unassembled WGS sequence"/>
</dbReference>
<dbReference type="Pfam" id="PF04386">
    <property type="entry name" value="SspB"/>
    <property type="match status" value="1"/>
</dbReference>